<protein>
    <submittedName>
        <fullName evidence="1">Uncharacterized protein</fullName>
    </submittedName>
</protein>
<name>B5D3B3_PHOPM</name>
<accession>B5D3B3</accession>
<evidence type="ECO:0000313" key="2">
    <source>
        <dbReference type="Proteomes" id="UP000003452"/>
    </source>
</evidence>
<gene>
    <name evidence="1" type="ORF">BACPLE_03507</name>
</gene>
<reference evidence="1 2" key="2">
    <citation type="submission" date="2008-08" db="EMBL/GenBank/DDBJ databases">
        <authorList>
            <person name="Fulton L."/>
            <person name="Clifton S."/>
            <person name="Fulton B."/>
            <person name="Xu J."/>
            <person name="Minx P."/>
            <person name="Pepin K.H."/>
            <person name="Johnson M."/>
            <person name="Thiruvilangam P."/>
            <person name="Bhonagiri V."/>
            <person name="Nash W.E."/>
            <person name="Mardis E.R."/>
            <person name="Wilson R.K."/>
        </authorList>
    </citation>
    <scope>NUCLEOTIDE SEQUENCE [LARGE SCALE GENOMIC DNA]</scope>
    <source>
        <strain evidence="2">DSM 17135 / JCM 12973 / M2</strain>
    </source>
</reference>
<reference evidence="1 2" key="1">
    <citation type="submission" date="2008-08" db="EMBL/GenBank/DDBJ databases">
        <title>Draft genome sequence of Bacteroides plebeius (DSM 17135).</title>
        <authorList>
            <person name="Sudarsanam P."/>
            <person name="Ley R."/>
            <person name="Guruge J."/>
            <person name="Turnbaugh P.J."/>
            <person name="Mahowald M."/>
            <person name="Liep D."/>
            <person name="Gordon J."/>
        </authorList>
    </citation>
    <scope>NUCLEOTIDE SEQUENCE [LARGE SCALE GENOMIC DNA]</scope>
    <source>
        <strain evidence="2">DSM 17135 / JCM 12973 / M2</strain>
    </source>
</reference>
<dbReference type="Proteomes" id="UP000003452">
    <property type="component" value="Unassembled WGS sequence"/>
</dbReference>
<comment type="caution">
    <text evidence="1">The sequence shown here is derived from an EMBL/GenBank/DDBJ whole genome shotgun (WGS) entry which is preliminary data.</text>
</comment>
<proteinExistence type="predicted"/>
<sequence length="42" mass="5016">MFLIIYTISFPYIVKASFHSIASVYYLKLLNTEIKHSLQMYK</sequence>
<organism evidence="1 2">
    <name type="scientific">Phocaeicola plebeius (strain DSM 17135 / JCM 12973 / CCUG 54634 / M2)</name>
    <name type="common">Bacteroides plebeius</name>
    <dbReference type="NCBI Taxonomy" id="484018"/>
    <lineage>
        <taxon>Bacteria</taxon>
        <taxon>Pseudomonadati</taxon>
        <taxon>Bacteroidota</taxon>
        <taxon>Bacteroidia</taxon>
        <taxon>Bacteroidales</taxon>
        <taxon>Bacteroidaceae</taxon>
        <taxon>Phocaeicola</taxon>
    </lineage>
</organism>
<dbReference type="AlphaFoldDB" id="B5D3B3"/>
<dbReference type="EMBL" id="ABQC02000024">
    <property type="protein sequence ID" value="EDY94063.1"/>
    <property type="molecule type" value="Genomic_DNA"/>
</dbReference>
<dbReference type="HOGENOM" id="CLU_3247433_0_0_10"/>
<evidence type="ECO:0000313" key="1">
    <source>
        <dbReference type="EMBL" id="EDY94063.1"/>
    </source>
</evidence>